<dbReference type="Pfam" id="PF13538">
    <property type="entry name" value="UvrD_C_2"/>
    <property type="match status" value="1"/>
</dbReference>
<evidence type="ECO:0000256" key="3">
    <source>
        <dbReference type="ARBA" id="ARBA00022763"/>
    </source>
</evidence>
<keyword evidence="1 11" id="KW-0540">Nuclease</keyword>
<comment type="caution">
    <text evidence="14">The sequence shown here is derived from an EMBL/GenBank/DDBJ whole genome shotgun (WGS) entry which is preliminary data.</text>
</comment>
<dbReference type="HAMAP" id="MF_01487">
    <property type="entry name" value="RecD"/>
    <property type="match status" value="1"/>
</dbReference>
<feature type="domain" description="RecBCD enzyme subunit RecD N-terminal" evidence="13">
    <location>
        <begin position="37"/>
        <end position="120"/>
    </location>
</feature>
<evidence type="ECO:0000256" key="7">
    <source>
        <dbReference type="ARBA" id="ARBA00022840"/>
    </source>
</evidence>
<evidence type="ECO:0000256" key="4">
    <source>
        <dbReference type="ARBA" id="ARBA00022801"/>
    </source>
</evidence>
<keyword evidence="3 11" id="KW-0227">DNA damage</keyword>
<keyword evidence="4 11" id="KW-0378">Hydrolase</keyword>
<dbReference type="GO" id="GO:0005524">
    <property type="term" value="F:ATP binding"/>
    <property type="evidence" value="ECO:0007669"/>
    <property type="project" value="UniProtKB-KW"/>
</dbReference>
<keyword evidence="2" id="KW-0547">Nucleotide-binding</keyword>
<reference evidence="14" key="1">
    <citation type="submission" date="2022-06" db="EMBL/GenBank/DDBJ databases">
        <title>Genomic Encyclopedia of Archaeal and Bacterial Type Strains, Phase II (KMG-II): from individual species to whole genera.</title>
        <authorList>
            <person name="Goeker M."/>
        </authorList>
    </citation>
    <scope>NUCLEOTIDE SEQUENCE</scope>
    <source>
        <strain evidence="14">DSM 26652</strain>
    </source>
</reference>
<dbReference type="GO" id="GO:0043139">
    <property type="term" value="F:5'-3' DNA helicase activity"/>
    <property type="evidence" value="ECO:0007669"/>
    <property type="project" value="UniProtKB-UniRule"/>
</dbReference>
<keyword evidence="8 11" id="KW-0238">DNA-binding</keyword>
<accession>A0A9X2GDC1</accession>
<dbReference type="CDD" id="cd17933">
    <property type="entry name" value="DEXSc_RecD-like"/>
    <property type="match status" value="1"/>
</dbReference>
<evidence type="ECO:0000256" key="6">
    <source>
        <dbReference type="ARBA" id="ARBA00022839"/>
    </source>
</evidence>
<comment type="catalytic activity">
    <reaction evidence="11">
        <text>ATP + H2O = ADP + phosphate + H(+)</text>
        <dbReference type="Rhea" id="RHEA:13065"/>
        <dbReference type="ChEBI" id="CHEBI:15377"/>
        <dbReference type="ChEBI" id="CHEBI:15378"/>
        <dbReference type="ChEBI" id="CHEBI:30616"/>
        <dbReference type="ChEBI" id="CHEBI:43474"/>
        <dbReference type="ChEBI" id="CHEBI:456216"/>
        <dbReference type="EC" id="5.6.2.3"/>
    </reaction>
</comment>
<dbReference type="GO" id="GO:0000724">
    <property type="term" value="P:double-strand break repair via homologous recombination"/>
    <property type="evidence" value="ECO:0007669"/>
    <property type="project" value="UniProtKB-UniRule"/>
</dbReference>
<comment type="subunit">
    <text evidence="11">Heterotrimer of RecB, RecC and RecD. All subunits contribute to DNA-binding.</text>
</comment>
<dbReference type="EMBL" id="JAMTCS010000015">
    <property type="protein sequence ID" value="MCP2267101.1"/>
    <property type="molecule type" value="Genomic_DNA"/>
</dbReference>
<dbReference type="NCBIfam" id="TIGR01447">
    <property type="entry name" value="recD"/>
    <property type="match status" value="1"/>
</dbReference>
<dbReference type="Gene3D" id="3.40.50.300">
    <property type="entry name" value="P-loop containing nucleotide triphosphate hydrolases"/>
    <property type="match status" value="3"/>
</dbReference>
<dbReference type="Pfam" id="PF21185">
    <property type="entry name" value="RecD_N"/>
    <property type="match status" value="1"/>
</dbReference>
<dbReference type="Pfam" id="PF13245">
    <property type="entry name" value="AAA_19"/>
    <property type="match status" value="1"/>
</dbReference>
<evidence type="ECO:0000256" key="9">
    <source>
        <dbReference type="ARBA" id="ARBA00023204"/>
    </source>
</evidence>
<dbReference type="GO" id="GO:0003677">
    <property type="term" value="F:DNA binding"/>
    <property type="evidence" value="ECO:0007669"/>
    <property type="project" value="UniProtKB-UniRule"/>
</dbReference>
<dbReference type="InterPro" id="IPR006344">
    <property type="entry name" value="RecD"/>
</dbReference>
<dbReference type="AlphaFoldDB" id="A0A9X2GDC1"/>
<organism evidence="14 15">
    <name type="scientific">Promicromonospora thailandica</name>
    <dbReference type="NCBI Taxonomy" id="765201"/>
    <lineage>
        <taxon>Bacteria</taxon>
        <taxon>Bacillati</taxon>
        <taxon>Actinomycetota</taxon>
        <taxon>Actinomycetes</taxon>
        <taxon>Micrococcales</taxon>
        <taxon>Promicromonosporaceae</taxon>
        <taxon>Promicromonospora</taxon>
    </lineage>
</organism>
<evidence type="ECO:0000259" key="13">
    <source>
        <dbReference type="Pfam" id="PF21185"/>
    </source>
</evidence>
<dbReference type="InterPro" id="IPR027785">
    <property type="entry name" value="UvrD-like_helicase_C"/>
</dbReference>
<comment type="function">
    <text evidence="11">A helicase/nuclease that prepares dsDNA breaks (DSB) for recombinational DNA repair. Binds to DSBs and unwinds DNA via a highly rapid and processive ATP-dependent bidirectional helicase activity. Unwinds dsDNA until it encounters a Chi (crossover hotspot instigator) sequence from the 3' direction. Cuts ssDNA a few nucleotides 3' to the Chi site. The properties and activities of the enzyme are changed at Chi. The Chi-altered holoenzyme produces a long 3'-ssDNA overhang and facilitates RecA-binding to the ssDNA for homologous DNA recombination and repair. Holoenzyme degrades any linearized DNA that is unable to undergo homologous recombination. In the holoenzyme this subunit has ssDNA-dependent ATPase and 5'-3' helicase activity. When added to pre-assembled RecBC greatly stimulates nuclease activity and augments holoenzyme processivity. Negatively regulates the RecA-loading ability of RecBCD.</text>
</comment>
<dbReference type="InterPro" id="IPR041851">
    <property type="entry name" value="RecD_N_sf"/>
</dbReference>
<name>A0A9X2GDC1_9MICO</name>
<evidence type="ECO:0000256" key="10">
    <source>
        <dbReference type="ARBA" id="ARBA00023235"/>
    </source>
</evidence>
<evidence type="ECO:0000256" key="11">
    <source>
        <dbReference type="HAMAP-Rule" id="MF_01487"/>
    </source>
</evidence>
<evidence type="ECO:0000313" key="15">
    <source>
        <dbReference type="Proteomes" id="UP001139493"/>
    </source>
</evidence>
<dbReference type="Proteomes" id="UP001139493">
    <property type="component" value="Unassembled WGS sequence"/>
</dbReference>
<keyword evidence="15" id="KW-1185">Reference proteome</keyword>
<dbReference type="PANTHER" id="PTHR43788">
    <property type="entry name" value="DNA2/NAM7 HELICASE FAMILY MEMBER"/>
    <property type="match status" value="1"/>
</dbReference>
<feature type="domain" description="UvrD-like helicase C-terminal" evidence="12">
    <location>
        <begin position="551"/>
        <end position="598"/>
    </location>
</feature>
<dbReference type="GO" id="GO:0017116">
    <property type="term" value="F:single-stranded DNA helicase activity"/>
    <property type="evidence" value="ECO:0007669"/>
    <property type="project" value="TreeGrafter"/>
</dbReference>
<keyword evidence="10 11" id="KW-0413">Isomerase</keyword>
<comment type="caution">
    <text evidence="11">Lacks conserved residue(s) required for the propagation of feature annotation.</text>
</comment>
<proteinExistence type="inferred from homology"/>
<keyword evidence="5 11" id="KW-0347">Helicase</keyword>
<dbReference type="PANTHER" id="PTHR43788:SF6">
    <property type="entry name" value="DNA HELICASE B"/>
    <property type="match status" value="1"/>
</dbReference>
<dbReference type="GO" id="GO:0009338">
    <property type="term" value="C:exodeoxyribonuclease V complex"/>
    <property type="evidence" value="ECO:0007669"/>
    <property type="project" value="InterPro"/>
</dbReference>
<dbReference type="GO" id="GO:0008854">
    <property type="term" value="F:exodeoxyribonuclease V activity"/>
    <property type="evidence" value="ECO:0007669"/>
    <property type="project" value="InterPro"/>
</dbReference>
<dbReference type="RefSeq" id="WP_253839453.1">
    <property type="nucleotide sequence ID" value="NZ_JAMTCS010000015.1"/>
</dbReference>
<dbReference type="CDD" id="cd18809">
    <property type="entry name" value="SF1_C_RecD"/>
    <property type="match status" value="1"/>
</dbReference>
<keyword evidence="9 11" id="KW-0234">DNA repair</keyword>
<comment type="miscellaneous">
    <text evidence="11">In the RecBCD complex, RecB has a slow 3'-5' helicase, an exonuclease activity and loads RecA onto ssDNA, RecD has a fast 5'-3' helicase activity, while RecC stimulates the ATPase and processivity of the RecB helicase and contributes to recognition of the Chi site.</text>
</comment>
<keyword evidence="6 11" id="KW-0269">Exonuclease</keyword>
<evidence type="ECO:0000256" key="8">
    <source>
        <dbReference type="ARBA" id="ARBA00023125"/>
    </source>
</evidence>
<evidence type="ECO:0000256" key="2">
    <source>
        <dbReference type="ARBA" id="ARBA00022741"/>
    </source>
</evidence>
<sequence>MTRSGTGSGIERWAGDDPHDARRALGATGLLRAFNDAGVLTAADVHVARRTADVAGEDDESVRLAVALAVRAVRQGSVCVDLGAVAGDGAAGSTAADDAPPLPWPAAGGWLDRVAASPLARRSVVRADLGLLYLDRYWREERQVHEDLAARLAAPAPAVDDALLRDSAARLFPGDAYAEQRAAATAVARHLTTVLTGGPGRGKTTTVAGVLALLAEQAEHAGRRLRIALAAPTGKAAARLQEAVASEIGPLPRDRSLDRPISGQATDLAGGRFTDLDRRRLAGVQASTLHRLLGWRPGSSTRFRHDRSNRLPHDVVVVDETSMVSLTLMARLLEAVRPDARLVLVGDPDQLASVEAGAVLADLVAGLGQRDDGVVAALVTDHRSESAGITRLAAAVQAGDPDAVLGALTGADGVVELVHPDDAAATAALQDELARHALDVRRRALAGDADGAVDLAEQHRLLCAHRDGPWGAAHWNRLVERRLGEASGTYLGAGGTEWYAGRPVLVTANDYSLGLHNGDTGVVVADGETLRAHLGSGRSFAVSRLGDVETLHAMTVHKSQGSQADVVTVLLPDESSPLLTRELFYTAVTRARRRVRVVGTPEAVRAAVGRRARRATGLARRLGG</sequence>
<dbReference type="InterPro" id="IPR050534">
    <property type="entry name" value="Coronavir_polyprotein_1ab"/>
</dbReference>
<protein>
    <recommendedName>
        <fullName evidence="11">RecBCD enzyme subunit RecD</fullName>
        <ecNumber evidence="11">5.6.2.3</ecNumber>
    </recommendedName>
    <alternativeName>
        <fullName evidence="11">DNA 5'-3' helicase subunit RecD</fullName>
    </alternativeName>
    <alternativeName>
        <fullName evidence="11">Exonuclease V subunit RecD</fullName>
        <shortName evidence="11">ExoV subunit RecD</shortName>
    </alternativeName>
    <alternativeName>
        <fullName evidence="11">Helicase/nuclease RecBCD subunit RecD</fullName>
    </alternativeName>
</protein>
<comment type="similarity">
    <text evidence="11">Belongs to the RecD family.</text>
</comment>
<evidence type="ECO:0000256" key="1">
    <source>
        <dbReference type="ARBA" id="ARBA00022722"/>
    </source>
</evidence>
<dbReference type="InterPro" id="IPR049550">
    <property type="entry name" value="RecD_N"/>
</dbReference>
<dbReference type="Gene3D" id="1.10.10.1020">
    <property type="entry name" value="RecBCD complex, subunit RecD, N-terminal domain"/>
    <property type="match status" value="1"/>
</dbReference>
<dbReference type="EC" id="5.6.2.3" evidence="11"/>
<evidence type="ECO:0000256" key="5">
    <source>
        <dbReference type="ARBA" id="ARBA00022806"/>
    </source>
</evidence>
<dbReference type="SUPFAM" id="SSF52540">
    <property type="entry name" value="P-loop containing nucleoside triphosphate hydrolases"/>
    <property type="match status" value="2"/>
</dbReference>
<gene>
    <name evidence="11" type="primary">recD</name>
    <name evidence="14" type="ORF">APR03_004473</name>
</gene>
<dbReference type="InterPro" id="IPR027417">
    <property type="entry name" value="P-loop_NTPase"/>
</dbReference>
<keyword evidence="7" id="KW-0067">ATP-binding</keyword>
<evidence type="ECO:0000313" key="14">
    <source>
        <dbReference type="EMBL" id="MCP2267101.1"/>
    </source>
</evidence>
<evidence type="ECO:0000259" key="12">
    <source>
        <dbReference type="Pfam" id="PF13538"/>
    </source>
</evidence>